<keyword evidence="3" id="KW-1185">Reference proteome</keyword>
<reference evidence="2 3" key="2">
    <citation type="journal article" date="2012" name="Int. J. Syst. Evol. Microbiol.">
        <title>Vibrio caribbeanicus sp. nov., isolated from the marine sponge Scleritoderma cyanea.</title>
        <authorList>
            <person name="Hoffmann M."/>
            <person name="Monday S.R."/>
            <person name="Allard M.W."/>
            <person name="Strain E.A."/>
            <person name="Whittaker P."/>
            <person name="Naum M."/>
            <person name="McCarthy P.J."/>
            <person name="Lopez J.V."/>
            <person name="Fischer M."/>
            <person name="Brown E.W."/>
        </authorList>
    </citation>
    <scope>NUCLEOTIDE SEQUENCE [LARGE SCALE GENOMIC DNA]</scope>
    <source>
        <strain evidence="2 3">ATCC 19109</strain>
    </source>
</reference>
<dbReference type="AlphaFoldDB" id="F9T6E0"/>
<dbReference type="STRING" id="1051646.IX91_21740"/>
<evidence type="ECO:0000313" key="2">
    <source>
        <dbReference type="EMBL" id="EGU54603.1"/>
    </source>
</evidence>
<dbReference type="KEGG" id="vtu:IX91_21740"/>
<dbReference type="InterPro" id="IPR018550">
    <property type="entry name" value="Lipid-A_deacylase-rel"/>
</dbReference>
<accession>F9T6E0</accession>
<sequence>MTTLKEYTYYAMSVLLFCIFASKVNASDEIRQLNIGIGHGPQAGKYVDVQKNSNFDINYTFHSKQFESNPNVEFRMGVGYTYLTTNIEQNSELHVVTVLPSIRYNLEPNENFQAYIGVAAGPSLMTGNQLGYQEQGSHFLFNDYITIGAYIGENKDWEVSWSWRHLSNADMFLPNPGIDVPFSFSLGKRF</sequence>
<evidence type="ECO:0000313" key="1">
    <source>
        <dbReference type="EMBL" id="AIW16705.1"/>
    </source>
</evidence>
<evidence type="ECO:0000313" key="3">
    <source>
        <dbReference type="Proteomes" id="UP000003836"/>
    </source>
</evidence>
<dbReference type="PATRIC" id="fig|1051646.9.peg.4271"/>
<dbReference type="InterPro" id="IPR011250">
    <property type="entry name" value="OMP/PagP_B-barrel"/>
</dbReference>
<reference evidence="1 4" key="3">
    <citation type="submission" date="2014-08" db="EMBL/GenBank/DDBJ databases">
        <title>First Complete Genome Sequence of the Shellfish Pathogen Vibrio tubiashii.</title>
        <authorList>
            <person name="Richards G.P."/>
            <person name="Needleman D.S."/>
            <person name="Watson M.A."/>
            <person name="Bono J.L."/>
        </authorList>
    </citation>
    <scope>NUCLEOTIDE SEQUENCE [LARGE SCALE GENOMIC DNA]</scope>
    <source>
        <strain evidence="1 4">ATCC 19109</strain>
    </source>
</reference>
<organism evidence="1 4">
    <name type="scientific">Vibrio tubiashii ATCC 19109</name>
    <dbReference type="NCBI Taxonomy" id="1051646"/>
    <lineage>
        <taxon>Bacteria</taxon>
        <taxon>Pseudomonadati</taxon>
        <taxon>Pseudomonadota</taxon>
        <taxon>Gammaproteobacteria</taxon>
        <taxon>Vibrionales</taxon>
        <taxon>Vibrionaceae</taxon>
        <taxon>Vibrio</taxon>
        <taxon>Vibrio oreintalis group</taxon>
    </lineage>
</organism>
<dbReference type="EMBL" id="AFWI01000152">
    <property type="protein sequence ID" value="EGU54603.1"/>
    <property type="molecule type" value="Genomic_DNA"/>
</dbReference>
<dbReference type="HOGENOM" id="CLU_1427478_0_0_6"/>
<gene>
    <name evidence="1" type="ORF">IX91_21740</name>
    <name evidence="2" type="ORF">VITU9109_13636</name>
</gene>
<dbReference type="Pfam" id="PF09411">
    <property type="entry name" value="PagL"/>
    <property type="match status" value="1"/>
</dbReference>
<protein>
    <submittedName>
        <fullName evidence="1">Lipid A 3-O-deacylase</fullName>
    </submittedName>
</protein>
<dbReference type="Proteomes" id="UP000003836">
    <property type="component" value="Unassembled WGS sequence"/>
</dbReference>
<reference evidence="2" key="1">
    <citation type="submission" date="2011-08" db="EMBL/GenBank/DDBJ databases">
        <authorList>
            <person name="Hoffman M."/>
            <person name="Strain E.A."/>
            <person name="Brown E."/>
            <person name="Allard M.W."/>
        </authorList>
    </citation>
    <scope>NUCLEOTIDE SEQUENCE</scope>
    <source>
        <strain evidence="2">ATCC 19109</strain>
    </source>
</reference>
<dbReference type="Proteomes" id="UP000030071">
    <property type="component" value="Chromosome 2"/>
</dbReference>
<dbReference type="EMBL" id="CP009355">
    <property type="protein sequence ID" value="AIW16705.1"/>
    <property type="molecule type" value="Genomic_DNA"/>
</dbReference>
<proteinExistence type="predicted"/>
<dbReference type="Gene3D" id="2.40.160.20">
    <property type="match status" value="1"/>
</dbReference>
<evidence type="ECO:0000313" key="4">
    <source>
        <dbReference type="Proteomes" id="UP000030071"/>
    </source>
</evidence>
<name>F9T6E0_9VIBR</name>
<dbReference type="SUPFAM" id="SSF56925">
    <property type="entry name" value="OMPA-like"/>
    <property type="match status" value="1"/>
</dbReference>